<keyword evidence="6" id="KW-0472">Membrane</keyword>
<evidence type="ECO:0000256" key="1">
    <source>
        <dbReference type="ARBA" id="ARBA00005964"/>
    </source>
</evidence>
<dbReference type="InterPro" id="IPR029058">
    <property type="entry name" value="AB_hydrolase_fold"/>
</dbReference>
<feature type="domain" description="Carboxylesterase type B" evidence="8">
    <location>
        <begin position="129"/>
        <end position="649"/>
    </location>
</feature>
<evidence type="ECO:0000256" key="2">
    <source>
        <dbReference type="ARBA" id="ARBA00022729"/>
    </source>
</evidence>
<dbReference type="Proteomes" id="UP000015104">
    <property type="component" value="Unassembled WGS sequence"/>
</dbReference>
<gene>
    <name evidence="9" type="primary">107369116</name>
</gene>
<keyword evidence="3" id="KW-0325">Glycoprotein</keyword>
<dbReference type="Gene3D" id="3.40.50.1820">
    <property type="entry name" value="alpha/beta hydrolase"/>
    <property type="match status" value="1"/>
</dbReference>
<dbReference type="EnsemblMetazoa" id="tetur30g01560.1">
    <property type="protein sequence ID" value="tetur30g01560.1"/>
    <property type="gene ID" value="tetur30g01560"/>
</dbReference>
<dbReference type="eggNOG" id="KOG1516">
    <property type="taxonomic scope" value="Eukaryota"/>
</dbReference>
<comment type="similarity">
    <text evidence="1">Belongs to the type-B carboxylesterase/lipase family.</text>
</comment>
<keyword evidence="6" id="KW-1133">Transmembrane helix</keyword>
<reference evidence="10" key="1">
    <citation type="submission" date="2011-08" db="EMBL/GenBank/DDBJ databases">
        <authorList>
            <person name="Rombauts S."/>
        </authorList>
    </citation>
    <scope>NUCLEOTIDE SEQUENCE</scope>
    <source>
        <strain evidence="10">London</strain>
    </source>
</reference>
<accession>T1L0Q5</accession>
<feature type="transmembrane region" description="Helical" evidence="6">
    <location>
        <begin position="682"/>
        <end position="704"/>
    </location>
</feature>
<organism evidence="9 10">
    <name type="scientific">Tetranychus urticae</name>
    <name type="common">Two-spotted spider mite</name>
    <dbReference type="NCBI Taxonomy" id="32264"/>
    <lineage>
        <taxon>Eukaryota</taxon>
        <taxon>Metazoa</taxon>
        <taxon>Ecdysozoa</taxon>
        <taxon>Arthropoda</taxon>
        <taxon>Chelicerata</taxon>
        <taxon>Arachnida</taxon>
        <taxon>Acari</taxon>
        <taxon>Acariformes</taxon>
        <taxon>Trombidiformes</taxon>
        <taxon>Prostigmata</taxon>
        <taxon>Eleutherengona</taxon>
        <taxon>Raphignathae</taxon>
        <taxon>Tetranychoidea</taxon>
        <taxon>Tetranychidae</taxon>
        <taxon>Tetranychus</taxon>
    </lineage>
</organism>
<evidence type="ECO:0000313" key="10">
    <source>
        <dbReference type="Proteomes" id="UP000015104"/>
    </source>
</evidence>
<dbReference type="InterPro" id="IPR002018">
    <property type="entry name" value="CarbesteraseB"/>
</dbReference>
<dbReference type="EMBL" id="CAEY01000868">
    <property type="status" value="NOT_ANNOTATED_CDS"/>
    <property type="molecule type" value="Genomic_DNA"/>
</dbReference>
<evidence type="ECO:0000256" key="7">
    <source>
        <dbReference type="SAM" id="SignalP"/>
    </source>
</evidence>
<dbReference type="Pfam" id="PF00135">
    <property type="entry name" value="COesterase"/>
    <property type="match status" value="1"/>
</dbReference>
<dbReference type="ESTHER" id="tetur-t1l0q5">
    <property type="family name" value="Gliotactin"/>
</dbReference>
<evidence type="ECO:0000256" key="3">
    <source>
        <dbReference type="ARBA" id="ARBA00023180"/>
    </source>
</evidence>
<keyword evidence="4" id="KW-0175">Coiled coil</keyword>
<dbReference type="STRING" id="32264.T1L0Q5"/>
<feature type="chain" id="PRO_5004592098" description="Carboxylesterase type B domain-containing protein" evidence="7">
    <location>
        <begin position="22"/>
        <end position="784"/>
    </location>
</feature>
<evidence type="ECO:0000259" key="8">
    <source>
        <dbReference type="Pfam" id="PF00135"/>
    </source>
</evidence>
<keyword evidence="6" id="KW-0812">Transmembrane</keyword>
<evidence type="ECO:0000256" key="6">
    <source>
        <dbReference type="SAM" id="Phobius"/>
    </source>
</evidence>
<proteinExistence type="inferred from homology"/>
<dbReference type="PANTHER" id="PTHR43903">
    <property type="entry name" value="NEUROLIGIN"/>
    <property type="match status" value="1"/>
</dbReference>
<sequence length="784" mass="88456">MAIASLFILGLLGLHYHGALSATSDSTSSQWNRPIYGTSPYDASSYPGSQYYQQENQHSKPISGRLLEGVYGHSDRRCKQALENKRPQELITVETKYGSYAGRISYLCDAPGLPVWSRPGSPSNRLISWQYEVAVFLGIPYARPPLTEHGLRFKSPQPPSYKGSWSADRFRPSCPQPSQYTGADKMIYEVNEDCLYLNIYTPKASENKEKPSPVMIYIHDGNFIHGSGNRFPGHMLAASQDVVVVTFNYRLGILGFFATADESSPGNYGILDQIQLIHWVRENIRKFGGDPEMITLFGPGAGAASAGILAISPLSRKYIKRVIAQSGSAVAPWASINEPIMIRNMSIVVGAAYGCSTPLTRNLVECLKSRSSSDIPIAAVANQVGWLPFAPVPDMTTRPLGTEVLPDTPEVILQKGFPVDDIHLDGYLTGVTRDEGSAMVYSDEEIKLNDYQVTLETLEEKIEKYLKIYNATLNPEAFKSALRFMYTPPVDPTNGTQIRQGLIDMYTDSWNVAGVDKMMKLMVKNKIKTYMYVLNYTIESLHWPRWMGVPHDTEYFLISGAPFMDDQFYPKMYHLDRVKWKEDDRNMSTFFMKAWADFARHGDPTPVALFNNILWKPVDPATLQYLSVNTTNYTSIMHRDYKQREAKFWNEYIPELVGQPKPIWPPLYQPIEGELRMYRASLWAIVAILVILTFISALCSCLYCKAKRDRVGNAALDYNFPDITAIGTQYSAPSTRANSEISLSSRTRADYAQTHKLMPSGKDKYKPIDKAFRPKTHRDRQTRV</sequence>
<dbReference type="AlphaFoldDB" id="T1L0Q5"/>
<dbReference type="SUPFAM" id="SSF53474">
    <property type="entry name" value="alpha/beta-Hydrolases"/>
    <property type="match status" value="1"/>
</dbReference>
<name>T1L0Q5_TETUR</name>
<keyword evidence="10" id="KW-1185">Reference proteome</keyword>
<evidence type="ECO:0000256" key="4">
    <source>
        <dbReference type="SAM" id="Coils"/>
    </source>
</evidence>
<protein>
    <recommendedName>
        <fullName evidence="8">Carboxylesterase type B domain-containing protein</fullName>
    </recommendedName>
</protein>
<evidence type="ECO:0000256" key="5">
    <source>
        <dbReference type="SAM" id="MobiDB-lite"/>
    </source>
</evidence>
<feature type="signal peptide" evidence="7">
    <location>
        <begin position="1"/>
        <end position="21"/>
    </location>
</feature>
<dbReference type="PROSITE" id="PS00941">
    <property type="entry name" value="CARBOXYLESTERASE_B_2"/>
    <property type="match status" value="1"/>
</dbReference>
<feature type="coiled-coil region" evidence="4">
    <location>
        <begin position="441"/>
        <end position="468"/>
    </location>
</feature>
<dbReference type="InterPro" id="IPR019819">
    <property type="entry name" value="Carboxylesterase_B_CS"/>
</dbReference>
<reference evidence="9" key="2">
    <citation type="submission" date="2015-06" db="UniProtKB">
        <authorList>
            <consortium name="EnsemblMetazoa"/>
        </authorList>
    </citation>
    <scope>IDENTIFICATION</scope>
</reference>
<feature type="compositionally biased region" description="Basic and acidic residues" evidence="5">
    <location>
        <begin position="761"/>
        <end position="772"/>
    </location>
</feature>
<feature type="region of interest" description="Disordered" evidence="5">
    <location>
        <begin position="759"/>
        <end position="784"/>
    </location>
</feature>
<dbReference type="HOGENOM" id="CLU_006586_3_0_1"/>
<dbReference type="OrthoDB" id="408631at2759"/>
<keyword evidence="2 7" id="KW-0732">Signal</keyword>
<evidence type="ECO:0000313" key="9">
    <source>
        <dbReference type="EnsemblMetazoa" id="tetur30g01560.1"/>
    </source>
</evidence>
<dbReference type="InterPro" id="IPR051093">
    <property type="entry name" value="Neuroligin/BSAL"/>
</dbReference>